<sequence length="252" mass="29165">MGTSIDNNRRAAIDNRQYHTKVRLPDLDAHRLKASQNPSQTSVCLKTIEKISQQSAEAREEKKTLAETSFVESVDRRHLPGIDRRHLPGIDRHQTDGYEPGMGKQATKEEIPVEKRVKFWKTYIPKHLRREVKKEELEGFHKRVKRVPKDMSFEDAYHKYRLGKTSPLLFGRAFMATVGAVCDLKRNKMCLTNVDETVFYDPMEKKKSEELISCIEMFEDPGPTTNSNREPAIPESSSVDIRTSEMFSKEFY</sequence>
<dbReference type="EMBL" id="QGKV02001556">
    <property type="protein sequence ID" value="KAF3515973.1"/>
    <property type="molecule type" value="Genomic_DNA"/>
</dbReference>
<dbReference type="Proteomes" id="UP000266723">
    <property type="component" value="Unassembled WGS sequence"/>
</dbReference>
<feature type="compositionally biased region" description="Polar residues" evidence="1">
    <location>
        <begin position="223"/>
        <end position="241"/>
    </location>
</feature>
<feature type="region of interest" description="Disordered" evidence="1">
    <location>
        <begin position="81"/>
        <end position="108"/>
    </location>
</feature>
<evidence type="ECO:0000313" key="2">
    <source>
        <dbReference type="EMBL" id="KAF3515973.1"/>
    </source>
</evidence>
<name>A0ABQ7APQ1_BRACR</name>
<protein>
    <submittedName>
        <fullName evidence="2">Uncharacterized protein</fullName>
    </submittedName>
</protein>
<evidence type="ECO:0000256" key="1">
    <source>
        <dbReference type="SAM" id="MobiDB-lite"/>
    </source>
</evidence>
<evidence type="ECO:0000313" key="3">
    <source>
        <dbReference type="Proteomes" id="UP000266723"/>
    </source>
</evidence>
<feature type="region of interest" description="Disordered" evidence="1">
    <location>
        <begin position="222"/>
        <end position="252"/>
    </location>
</feature>
<gene>
    <name evidence="2" type="ORF">DY000_02060136</name>
</gene>
<comment type="caution">
    <text evidence="2">The sequence shown here is derived from an EMBL/GenBank/DDBJ whole genome shotgun (WGS) entry which is preliminary data.</text>
</comment>
<feature type="compositionally biased region" description="Basic and acidic residues" evidence="1">
    <location>
        <begin position="81"/>
        <end position="96"/>
    </location>
</feature>
<organism evidence="2 3">
    <name type="scientific">Brassica cretica</name>
    <name type="common">Mustard</name>
    <dbReference type="NCBI Taxonomy" id="69181"/>
    <lineage>
        <taxon>Eukaryota</taxon>
        <taxon>Viridiplantae</taxon>
        <taxon>Streptophyta</taxon>
        <taxon>Embryophyta</taxon>
        <taxon>Tracheophyta</taxon>
        <taxon>Spermatophyta</taxon>
        <taxon>Magnoliopsida</taxon>
        <taxon>eudicotyledons</taxon>
        <taxon>Gunneridae</taxon>
        <taxon>Pentapetalae</taxon>
        <taxon>rosids</taxon>
        <taxon>malvids</taxon>
        <taxon>Brassicales</taxon>
        <taxon>Brassicaceae</taxon>
        <taxon>Brassiceae</taxon>
        <taxon>Brassica</taxon>
    </lineage>
</organism>
<proteinExistence type="predicted"/>
<keyword evidence="3" id="KW-1185">Reference proteome</keyword>
<accession>A0ABQ7APQ1</accession>
<reference evidence="2 3" key="1">
    <citation type="journal article" date="2020" name="BMC Genomics">
        <title>Intraspecific diversification of the crop wild relative Brassica cretica Lam. using demographic model selection.</title>
        <authorList>
            <person name="Kioukis A."/>
            <person name="Michalopoulou V.A."/>
            <person name="Briers L."/>
            <person name="Pirintsos S."/>
            <person name="Studholme D.J."/>
            <person name="Pavlidis P."/>
            <person name="Sarris P.F."/>
        </authorList>
    </citation>
    <scope>NUCLEOTIDE SEQUENCE [LARGE SCALE GENOMIC DNA]</scope>
    <source>
        <strain evidence="3">cv. PFS-1207/04</strain>
    </source>
</reference>